<evidence type="ECO:0000256" key="16">
    <source>
        <dbReference type="ARBA" id="ARBA00034000"/>
    </source>
</evidence>
<protein>
    <submittedName>
        <fullName evidence="21">Transglycosylase domain-containing protein</fullName>
    </submittedName>
</protein>
<comment type="catalytic activity">
    <reaction evidence="17">
        <text>[GlcNAc-(1-&gt;4)-Mur2Ac(oyl-L-Ala-gamma-D-Glu-L-Lys-D-Ala-D-Ala)](n)-di-trans,octa-cis-undecaprenyl diphosphate + beta-D-GlcNAc-(1-&gt;4)-Mur2Ac(oyl-L-Ala-gamma-D-Glu-L-Lys-D-Ala-D-Ala)-di-trans,octa-cis-undecaprenyl diphosphate = [GlcNAc-(1-&gt;4)-Mur2Ac(oyl-L-Ala-gamma-D-Glu-L-Lys-D-Ala-D-Ala)](n+1)-di-trans,octa-cis-undecaprenyl diphosphate + di-trans,octa-cis-undecaprenyl diphosphate + H(+)</text>
        <dbReference type="Rhea" id="RHEA:23708"/>
        <dbReference type="Rhea" id="RHEA-COMP:9602"/>
        <dbReference type="Rhea" id="RHEA-COMP:9603"/>
        <dbReference type="ChEBI" id="CHEBI:15378"/>
        <dbReference type="ChEBI" id="CHEBI:58405"/>
        <dbReference type="ChEBI" id="CHEBI:60033"/>
        <dbReference type="ChEBI" id="CHEBI:78435"/>
        <dbReference type="EC" id="2.4.99.28"/>
    </reaction>
</comment>
<proteinExistence type="inferred from homology"/>
<evidence type="ECO:0000256" key="8">
    <source>
        <dbReference type="ARBA" id="ARBA00022676"/>
    </source>
</evidence>
<evidence type="ECO:0000256" key="15">
    <source>
        <dbReference type="ARBA" id="ARBA00023316"/>
    </source>
</evidence>
<evidence type="ECO:0000256" key="11">
    <source>
        <dbReference type="ARBA" id="ARBA00022960"/>
    </source>
</evidence>
<dbReference type="AlphaFoldDB" id="A0A934PVQ4"/>
<dbReference type="GO" id="GO:0008360">
    <property type="term" value="P:regulation of cell shape"/>
    <property type="evidence" value="ECO:0007669"/>
    <property type="project" value="UniProtKB-KW"/>
</dbReference>
<dbReference type="GO" id="GO:0008955">
    <property type="term" value="F:peptidoglycan glycosyltransferase activity"/>
    <property type="evidence" value="ECO:0007669"/>
    <property type="project" value="UniProtKB-EC"/>
</dbReference>
<dbReference type="GO" id="GO:0008658">
    <property type="term" value="F:penicillin binding"/>
    <property type="evidence" value="ECO:0007669"/>
    <property type="project" value="InterPro"/>
</dbReference>
<comment type="similarity">
    <text evidence="3">In the C-terminal section; belongs to the transpeptidase family.</text>
</comment>
<comment type="similarity">
    <text evidence="4">In the N-terminal section; belongs to the glycosyltransferase 51 family.</text>
</comment>
<dbReference type="Gene3D" id="1.10.3810.10">
    <property type="entry name" value="Biosynthetic peptidoglycan transglycosylase-like"/>
    <property type="match status" value="1"/>
</dbReference>
<evidence type="ECO:0000256" key="7">
    <source>
        <dbReference type="ARBA" id="ARBA00022670"/>
    </source>
</evidence>
<keyword evidence="13 18" id="KW-0472">Membrane</keyword>
<dbReference type="InterPro" id="IPR001264">
    <property type="entry name" value="Glyco_trans_51"/>
</dbReference>
<evidence type="ECO:0000256" key="13">
    <source>
        <dbReference type="ARBA" id="ARBA00023136"/>
    </source>
</evidence>
<dbReference type="Gene3D" id="3.40.710.10">
    <property type="entry name" value="DD-peptidase/beta-lactamase superfamily"/>
    <property type="match status" value="1"/>
</dbReference>
<dbReference type="InterPro" id="IPR012338">
    <property type="entry name" value="Beta-lactam/transpept-like"/>
</dbReference>
<dbReference type="InterPro" id="IPR001460">
    <property type="entry name" value="PCN-bd_Tpept"/>
</dbReference>
<evidence type="ECO:0000259" key="20">
    <source>
        <dbReference type="Pfam" id="PF00912"/>
    </source>
</evidence>
<name>A0A934PVQ4_9SPHI</name>
<dbReference type="InterPro" id="IPR036950">
    <property type="entry name" value="PBP_transglycosylase"/>
</dbReference>
<dbReference type="GO" id="GO:0006508">
    <property type="term" value="P:proteolysis"/>
    <property type="evidence" value="ECO:0007669"/>
    <property type="project" value="UniProtKB-KW"/>
</dbReference>
<keyword evidence="15" id="KW-0961">Cell wall biogenesis/degradation</keyword>
<dbReference type="Proteomes" id="UP000613193">
    <property type="component" value="Unassembled WGS sequence"/>
</dbReference>
<dbReference type="GO" id="GO:0030288">
    <property type="term" value="C:outer membrane-bounded periplasmic space"/>
    <property type="evidence" value="ECO:0007669"/>
    <property type="project" value="TreeGrafter"/>
</dbReference>
<comment type="caution">
    <text evidence="21">The sequence shown here is derived from an EMBL/GenBank/DDBJ whole genome shotgun (WGS) entry which is preliminary data.</text>
</comment>
<dbReference type="GO" id="GO:0009002">
    <property type="term" value="F:serine-type D-Ala-D-Ala carboxypeptidase activity"/>
    <property type="evidence" value="ECO:0007669"/>
    <property type="project" value="UniProtKB-EC"/>
</dbReference>
<evidence type="ECO:0000256" key="12">
    <source>
        <dbReference type="ARBA" id="ARBA00022984"/>
    </source>
</evidence>
<keyword evidence="10" id="KW-0378">Hydrolase</keyword>
<feature type="transmembrane region" description="Helical" evidence="18">
    <location>
        <begin position="20"/>
        <end position="40"/>
    </location>
</feature>
<organism evidence="21 22">
    <name type="scientific">Mucilaginibacter segetis</name>
    <dbReference type="NCBI Taxonomy" id="2793071"/>
    <lineage>
        <taxon>Bacteria</taxon>
        <taxon>Pseudomonadati</taxon>
        <taxon>Bacteroidota</taxon>
        <taxon>Sphingobacteriia</taxon>
        <taxon>Sphingobacteriales</taxon>
        <taxon>Sphingobacteriaceae</taxon>
        <taxon>Mucilaginibacter</taxon>
    </lineage>
</organism>
<evidence type="ECO:0000256" key="4">
    <source>
        <dbReference type="ARBA" id="ARBA00007739"/>
    </source>
</evidence>
<comment type="pathway">
    <text evidence="2">Cell wall biogenesis; peptidoglycan biosynthesis.</text>
</comment>
<dbReference type="InterPro" id="IPR050396">
    <property type="entry name" value="Glycosyltr_51/Transpeptidase"/>
</dbReference>
<keyword evidence="5" id="KW-1003">Cell membrane</keyword>
<keyword evidence="7" id="KW-0645">Protease</keyword>
<dbReference type="GO" id="GO:0005886">
    <property type="term" value="C:plasma membrane"/>
    <property type="evidence" value="ECO:0007669"/>
    <property type="project" value="UniProtKB-SubCell"/>
</dbReference>
<reference evidence="21" key="1">
    <citation type="submission" date="2020-12" db="EMBL/GenBank/DDBJ databases">
        <title>Bacterial novel species Mucilaginibacter sp. SD-g isolated from soil.</title>
        <authorList>
            <person name="Jung H.-Y."/>
        </authorList>
    </citation>
    <scope>NUCLEOTIDE SEQUENCE</scope>
    <source>
        <strain evidence="21">SD-g</strain>
    </source>
</reference>
<evidence type="ECO:0000256" key="5">
    <source>
        <dbReference type="ARBA" id="ARBA00022475"/>
    </source>
</evidence>
<keyword evidence="22" id="KW-1185">Reference proteome</keyword>
<dbReference type="GO" id="GO:0071555">
    <property type="term" value="P:cell wall organization"/>
    <property type="evidence" value="ECO:0007669"/>
    <property type="project" value="UniProtKB-KW"/>
</dbReference>
<evidence type="ECO:0000313" key="22">
    <source>
        <dbReference type="Proteomes" id="UP000613193"/>
    </source>
</evidence>
<keyword evidence="8" id="KW-0328">Glycosyltransferase</keyword>
<comment type="catalytic activity">
    <reaction evidence="16">
        <text>Preferential cleavage: (Ac)2-L-Lys-D-Ala-|-D-Ala. Also transpeptidation of peptidyl-alanyl moieties that are N-acyl substituents of D-alanine.</text>
        <dbReference type="EC" id="3.4.16.4"/>
    </reaction>
</comment>
<evidence type="ECO:0000256" key="14">
    <source>
        <dbReference type="ARBA" id="ARBA00023268"/>
    </source>
</evidence>
<evidence type="ECO:0000256" key="3">
    <source>
        <dbReference type="ARBA" id="ARBA00007090"/>
    </source>
</evidence>
<evidence type="ECO:0000256" key="2">
    <source>
        <dbReference type="ARBA" id="ARBA00004752"/>
    </source>
</evidence>
<evidence type="ECO:0000256" key="1">
    <source>
        <dbReference type="ARBA" id="ARBA00004236"/>
    </source>
</evidence>
<dbReference type="PANTHER" id="PTHR32282">
    <property type="entry name" value="BINDING PROTEIN TRANSPEPTIDASE, PUTATIVE-RELATED"/>
    <property type="match status" value="1"/>
</dbReference>
<comment type="subcellular location">
    <subcellularLocation>
        <location evidence="1">Cell membrane</location>
    </subcellularLocation>
</comment>
<evidence type="ECO:0000256" key="17">
    <source>
        <dbReference type="ARBA" id="ARBA00049902"/>
    </source>
</evidence>
<keyword evidence="18" id="KW-0812">Transmembrane</keyword>
<evidence type="ECO:0000256" key="6">
    <source>
        <dbReference type="ARBA" id="ARBA00022645"/>
    </source>
</evidence>
<dbReference type="PANTHER" id="PTHR32282:SF11">
    <property type="entry name" value="PENICILLIN-BINDING PROTEIN 1B"/>
    <property type="match status" value="1"/>
</dbReference>
<dbReference type="Pfam" id="PF00912">
    <property type="entry name" value="Transgly"/>
    <property type="match status" value="1"/>
</dbReference>
<dbReference type="RefSeq" id="WP_200066969.1">
    <property type="nucleotide sequence ID" value="NZ_JAEHFW010000003.1"/>
</dbReference>
<evidence type="ECO:0000256" key="10">
    <source>
        <dbReference type="ARBA" id="ARBA00022801"/>
    </source>
</evidence>
<keyword evidence="11" id="KW-0133">Cell shape</keyword>
<gene>
    <name evidence="21" type="ORF">I5M19_13915</name>
</gene>
<keyword evidence="14" id="KW-0511">Multifunctional enzyme</keyword>
<dbReference type="Pfam" id="PF00905">
    <property type="entry name" value="Transpeptidase"/>
    <property type="match status" value="1"/>
</dbReference>
<keyword evidence="18" id="KW-1133">Transmembrane helix</keyword>
<evidence type="ECO:0000313" key="21">
    <source>
        <dbReference type="EMBL" id="MBK0380416.1"/>
    </source>
</evidence>
<keyword evidence="6" id="KW-0121">Carboxypeptidase</keyword>
<dbReference type="GO" id="GO:0009252">
    <property type="term" value="P:peptidoglycan biosynthetic process"/>
    <property type="evidence" value="ECO:0007669"/>
    <property type="project" value="UniProtKB-KW"/>
</dbReference>
<keyword evidence="9" id="KW-0808">Transferase</keyword>
<dbReference type="SUPFAM" id="SSF53955">
    <property type="entry name" value="Lysozyme-like"/>
    <property type="match status" value="1"/>
</dbReference>
<accession>A0A934PVQ4</accession>
<evidence type="ECO:0000259" key="19">
    <source>
        <dbReference type="Pfam" id="PF00905"/>
    </source>
</evidence>
<evidence type="ECO:0000256" key="18">
    <source>
        <dbReference type="SAM" id="Phobius"/>
    </source>
</evidence>
<dbReference type="SUPFAM" id="SSF56601">
    <property type="entry name" value="beta-lactamase/transpeptidase-like"/>
    <property type="match status" value="1"/>
</dbReference>
<feature type="domain" description="Glycosyl transferase family 51" evidence="20">
    <location>
        <begin position="65"/>
        <end position="242"/>
    </location>
</feature>
<keyword evidence="12" id="KW-0573">Peptidoglycan synthesis</keyword>
<dbReference type="InterPro" id="IPR023346">
    <property type="entry name" value="Lysozyme-like_dom_sf"/>
</dbReference>
<sequence length="746" mass="84210">MIVKLSPQDIRRYNWYIWRFFIGCFAILAIMLLLVAFQVFGPLPSFRELENPKSDQASEVISSDKKVIGKYYVKNRTSVSFKEISPNVINALVATEDSRFYEHSGIDFQRTFSIIAYNLIGKKQGGSTITQQLALNLFSERSHNPVKRIIQKLQEWITAVKLERNYTKEEILTLYLNTVDFGAYNTYGIHSAARTYFNTTPDKLTPDQAALLMGMINGPGLYSPINHPKNALSRRNFVLRRMDEEGYLSAGQAEEYKQKPLGLNFHPIDHNDGLATYFRAVLKREVQKLLVDKAIFKSDGVTPYDLDRDGLKIYTTINATMQQYAEEAQRTYMRDLQAQFNAHWKGVSLWKSIPTFKSLLDKGMRQSDRYASLKQQGKTEDEIKKDFDTPTELNLFTWKGDIDTVMKPIDSIVYNKMLLRNALMSMDPTTGYIKAWVGGTNFEHFKYDQVKMGTRQVGSTAKPFTYAVAIDDGFSPCMQIANQPVTITGYGDDWTPRSSPSETIPGMVTLRKGLAHSQNWITAALMDLVKPVPVMELIKKMGITSTVPPYPSICLGTFDASVYDMTGAYSAFANQGIWTEPTFLLRIEDKNGNTLYSNTPKVVQALNPQTAYVMTYMLKAVVEEGTGHRLQWKYGLNNPIGGKTGTTQDNSDGWFMGITPQLVTGVWTGCEDRAIHFRSTRLGEGANTALPIFALYMKKIYNNPELGIQKNVDFAPPKSGVNITLDCNAYSQQQQGINEVDKKLGF</sequence>
<feature type="domain" description="Penicillin-binding protein transpeptidase" evidence="19">
    <location>
        <begin position="425"/>
        <end position="661"/>
    </location>
</feature>
<dbReference type="EMBL" id="JAEHFW010000003">
    <property type="protein sequence ID" value="MBK0380416.1"/>
    <property type="molecule type" value="Genomic_DNA"/>
</dbReference>
<evidence type="ECO:0000256" key="9">
    <source>
        <dbReference type="ARBA" id="ARBA00022679"/>
    </source>
</evidence>